<sequence>MRIRILKRPKLVLSSFAGLTALGAIGAALVGPALPITGKGTFCLARSTGTSLTGIEGASTSGGCATLSDKGTLSTDLTTGEIPFQGGLRLYTPQHRLDVRNLVFHIDSRTATADLSVDDARPAHVTFLTYSINPGHVTVAYPSVKATSVSLHLAGSAGPSFLRAFPASPVGIHDKLLVFNGTAAFTKVQ</sequence>
<keyword evidence="2" id="KW-1185">Reference proteome</keyword>
<reference evidence="1 2" key="1">
    <citation type="submission" date="2020-04" db="EMBL/GenBank/DDBJ databases">
        <title>Draft Genome Sequence of Streptomyces morookaense DSM 40503, an 8-azaguanine-producing strain.</title>
        <authorList>
            <person name="Qi J."/>
            <person name="Gao J.-M."/>
        </authorList>
    </citation>
    <scope>NUCLEOTIDE SEQUENCE [LARGE SCALE GENOMIC DNA]</scope>
    <source>
        <strain evidence="1 2">DSM 40503</strain>
    </source>
</reference>
<dbReference type="EMBL" id="JABBXF010000056">
    <property type="protein sequence ID" value="NVK80514.1"/>
    <property type="molecule type" value="Genomic_DNA"/>
</dbReference>
<accession>A0A7Y7B7Z0</accession>
<evidence type="ECO:0000313" key="2">
    <source>
        <dbReference type="Proteomes" id="UP000587462"/>
    </source>
</evidence>
<dbReference type="AlphaFoldDB" id="A0A7Y7B7Z0"/>
<dbReference type="Proteomes" id="UP000587462">
    <property type="component" value="Unassembled WGS sequence"/>
</dbReference>
<evidence type="ECO:0000313" key="1">
    <source>
        <dbReference type="EMBL" id="NVK80514.1"/>
    </source>
</evidence>
<protein>
    <submittedName>
        <fullName evidence="1">Uncharacterized protein</fullName>
    </submittedName>
</protein>
<proteinExistence type="predicted"/>
<dbReference type="RefSeq" id="WP_171084473.1">
    <property type="nucleotide sequence ID" value="NZ_BNBU01000011.1"/>
</dbReference>
<name>A0A7Y7B7Z0_STRMO</name>
<gene>
    <name evidence="1" type="ORF">HG542_23050</name>
</gene>
<comment type="caution">
    <text evidence="1">The sequence shown here is derived from an EMBL/GenBank/DDBJ whole genome shotgun (WGS) entry which is preliminary data.</text>
</comment>
<organism evidence="1 2">
    <name type="scientific">Streptomyces morookaense</name>
    <name type="common">Streptoverticillium morookaense</name>
    <dbReference type="NCBI Taxonomy" id="1970"/>
    <lineage>
        <taxon>Bacteria</taxon>
        <taxon>Bacillati</taxon>
        <taxon>Actinomycetota</taxon>
        <taxon>Actinomycetes</taxon>
        <taxon>Kitasatosporales</taxon>
        <taxon>Streptomycetaceae</taxon>
        <taxon>Streptomyces</taxon>
    </lineage>
</organism>